<feature type="non-terminal residue" evidence="2">
    <location>
        <position position="139"/>
    </location>
</feature>
<accession>A0ABR1GPW8</accession>
<proteinExistence type="predicted"/>
<reference evidence="2 3" key="1">
    <citation type="journal article" date="2025" name="Microbiol. Resour. Announc.">
        <title>Draft genome sequences for Neonectria magnoliae and Neonectria punicea, canker pathogens of Liriodendron tulipifera and Acer saccharum in West Virginia.</title>
        <authorList>
            <person name="Petronek H.M."/>
            <person name="Kasson M.T."/>
            <person name="Metheny A.M."/>
            <person name="Stauder C.M."/>
            <person name="Lovett B."/>
            <person name="Lynch S.C."/>
            <person name="Garnas J.R."/>
            <person name="Kasson L.R."/>
            <person name="Stajich J.E."/>
        </authorList>
    </citation>
    <scope>NUCLEOTIDE SEQUENCE [LARGE SCALE GENOMIC DNA]</scope>
    <source>
        <strain evidence="2 3">NRRL 64653</strain>
    </source>
</reference>
<feature type="region of interest" description="Disordered" evidence="1">
    <location>
        <begin position="25"/>
        <end position="77"/>
    </location>
</feature>
<name>A0ABR1GPW8_9HYPO</name>
<evidence type="ECO:0000256" key="1">
    <source>
        <dbReference type="SAM" id="MobiDB-lite"/>
    </source>
</evidence>
<organism evidence="2 3">
    <name type="scientific">Neonectria punicea</name>
    <dbReference type="NCBI Taxonomy" id="979145"/>
    <lineage>
        <taxon>Eukaryota</taxon>
        <taxon>Fungi</taxon>
        <taxon>Dikarya</taxon>
        <taxon>Ascomycota</taxon>
        <taxon>Pezizomycotina</taxon>
        <taxon>Sordariomycetes</taxon>
        <taxon>Hypocreomycetidae</taxon>
        <taxon>Hypocreales</taxon>
        <taxon>Nectriaceae</taxon>
        <taxon>Neonectria</taxon>
    </lineage>
</organism>
<dbReference type="Proteomes" id="UP001498476">
    <property type="component" value="Unassembled WGS sequence"/>
</dbReference>
<sequence>MSAVNDFSLDHWLSRTPPMIWWPVQENTQPPLQDWPAQENGLDEHSAKLQTPAPGGDFDLQGLPSGSNFDAQGLPPVGTLTEAETEFQGGGLGGHSGRLQTLALEGGFDQGLPPGGTLAEAEFEAELNAFINTNASEET</sequence>
<evidence type="ECO:0000313" key="3">
    <source>
        <dbReference type="Proteomes" id="UP001498476"/>
    </source>
</evidence>
<evidence type="ECO:0000313" key="2">
    <source>
        <dbReference type="EMBL" id="KAK7403830.1"/>
    </source>
</evidence>
<protein>
    <submittedName>
        <fullName evidence="2">Uncharacterized protein</fullName>
    </submittedName>
</protein>
<gene>
    <name evidence="2" type="ORF">QQX98_010401</name>
</gene>
<comment type="caution">
    <text evidence="2">The sequence shown here is derived from an EMBL/GenBank/DDBJ whole genome shotgun (WGS) entry which is preliminary data.</text>
</comment>
<keyword evidence="3" id="KW-1185">Reference proteome</keyword>
<dbReference type="EMBL" id="JAZAVJ010000227">
    <property type="protein sequence ID" value="KAK7403830.1"/>
    <property type="molecule type" value="Genomic_DNA"/>
</dbReference>